<dbReference type="GO" id="GO:0005524">
    <property type="term" value="F:ATP binding"/>
    <property type="evidence" value="ECO:0007669"/>
    <property type="project" value="InterPro"/>
</dbReference>
<dbReference type="PANTHER" id="PTHR43581">
    <property type="entry name" value="ATP/GTP PHOSPHATASE"/>
    <property type="match status" value="1"/>
</dbReference>
<accession>A0A428W502</accession>
<dbReference type="OrthoDB" id="3237462at2"/>
<dbReference type="InterPro" id="IPR003959">
    <property type="entry name" value="ATPase_AAA_core"/>
</dbReference>
<dbReference type="Pfam" id="PF13304">
    <property type="entry name" value="AAA_21"/>
    <property type="match status" value="1"/>
</dbReference>
<evidence type="ECO:0000259" key="1">
    <source>
        <dbReference type="Pfam" id="PF13304"/>
    </source>
</evidence>
<dbReference type="EMBL" id="QHHU01000061">
    <property type="protein sequence ID" value="RSM38150.1"/>
    <property type="molecule type" value="Genomic_DNA"/>
</dbReference>
<organism evidence="2 3">
    <name type="scientific">Amycolatopsis balhimycina DSM 5908</name>
    <dbReference type="NCBI Taxonomy" id="1081091"/>
    <lineage>
        <taxon>Bacteria</taxon>
        <taxon>Bacillati</taxon>
        <taxon>Actinomycetota</taxon>
        <taxon>Actinomycetes</taxon>
        <taxon>Pseudonocardiales</taxon>
        <taxon>Pseudonocardiaceae</taxon>
        <taxon>Amycolatopsis</taxon>
    </lineage>
</organism>
<dbReference type="Gene3D" id="3.40.50.300">
    <property type="entry name" value="P-loop containing nucleotide triphosphate hydrolases"/>
    <property type="match status" value="2"/>
</dbReference>
<dbReference type="Proteomes" id="UP000286716">
    <property type="component" value="Unassembled WGS sequence"/>
</dbReference>
<sequence length="610" mass="69514">MNRADLRSTHDDQLDQSICGFDDVEILKDLRLRNFRAFQDFRLTFGSGAYLIGPNNAGKSTILTALRVADVLIRLARRRKPDDARVDGDRKYPIWPIPLTEFPALRESVRYEFRGHEARLELTWKSGARLVAVWPKEDDETSEPFFYLERKPGLPVRDVKQAREAFPELGVIPILNPIDHTESQLQDGYVERNISGRLSSRHFRNQLRLLNKSNKLDSFLEFAEPWIDGIQFTNFGQHLGSGSEGVVLDVYHTEPGSRAEKELVWAGDGIQVWLQLLYHIYRVRDFDTIILDEPEVYLHPDLQRRLVHLLEATGRQIIVATHSSEIAAEAEPRLVTLVEKGRKNARRARDEATLEQLSSTLGTAFNLRLARALRSRVVLFVEGQDMAVIRRFSKTLRLANIELEKGITVIKLEGFSRFNHVAPFTWLRDELLPEAIKVHILPDRDYRSNAAISGIEQDFDEAGISAHIWRRKELESYLLTPSVIARLSGLTEAEATEALSNATLAMENDVFSRLLGDRIQEEKSGSRHAVDVTAKFKTEFDEEWTDLTFRLYHCPAKQVIARLNDWLQTQGKKSVSSRSLASAHRVGEIAPEMADALRQINAAVTNLQIL</sequence>
<dbReference type="PANTHER" id="PTHR43581:SF4">
    <property type="entry name" value="ATP_GTP PHOSPHATASE"/>
    <property type="match status" value="1"/>
</dbReference>
<keyword evidence="3" id="KW-1185">Reference proteome</keyword>
<gene>
    <name evidence="2" type="ORF">DMA12_34290</name>
</gene>
<dbReference type="InterPro" id="IPR027417">
    <property type="entry name" value="P-loop_NTPase"/>
</dbReference>
<dbReference type="AlphaFoldDB" id="A0A428W502"/>
<evidence type="ECO:0000313" key="2">
    <source>
        <dbReference type="EMBL" id="RSM38150.1"/>
    </source>
</evidence>
<dbReference type="GO" id="GO:0016887">
    <property type="term" value="F:ATP hydrolysis activity"/>
    <property type="evidence" value="ECO:0007669"/>
    <property type="project" value="InterPro"/>
</dbReference>
<dbReference type="RefSeq" id="WP_084641425.1">
    <property type="nucleotide sequence ID" value="NZ_QHHU01000061.1"/>
</dbReference>
<dbReference type="CDD" id="cd00267">
    <property type="entry name" value="ABC_ATPase"/>
    <property type="match status" value="1"/>
</dbReference>
<comment type="caution">
    <text evidence="2">The sequence shown here is derived from an EMBL/GenBank/DDBJ whole genome shotgun (WGS) entry which is preliminary data.</text>
</comment>
<reference evidence="2 3" key="1">
    <citation type="submission" date="2018-05" db="EMBL/GenBank/DDBJ databases">
        <title>Evolution of GPA BGCs.</title>
        <authorList>
            <person name="Waglechner N."/>
            <person name="Wright G.D."/>
        </authorList>
    </citation>
    <scope>NUCLEOTIDE SEQUENCE [LARGE SCALE GENOMIC DNA]</scope>
    <source>
        <strain evidence="2 3">DSM 5908</strain>
    </source>
</reference>
<name>A0A428W502_AMYBA</name>
<dbReference type="InterPro" id="IPR051396">
    <property type="entry name" value="Bact_Antivir_Def_Nuclease"/>
</dbReference>
<feature type="domain" description="ATPase AAA-type core" evidence="1">
    <location>
        <begin position="51"/>
        <end position="326"/>
    </location>
</feature>
<protein>
    <recommendedName>
        <fullName evidence="1">ATPase AAA-type core domain-containing protein</fullName>
    </recommendedName>
</protein>
<evidence type="ECO:0000313" key="3">
    <source>
        <dbReference type="Proteomes" id="UP000286716"/>
    </source>
</evidence>
<dbReference type="SUPFAM" id="SSF52540">
    <property type="entry name" value="P-loop containing nucleoside triphosphate hydrolases"/>
    <property type="match status" value="1"/>
</dbReference>
<proteinExistence type="predicted"/>